<reference evidence="2" key="1">
    <citation type="journal article" date="2014" name="Int. J. Syst. Evol. Microbiol.">
        <title>Complete genome sequence of Corynebacterium casei LMG S-19264T (=DSM 44701T), isolated from a smear-ripened cheese.</title>
        <authorList>
            <consortium name="US DOE Joint Genome Institute (JGI-PGF)"/>
            <person name="Walter F."/>
            <person name="Albersmeier A."/>
            <person name="Kalinowski J."/>
            <person name="Ruckert C."/>
        </authorList>
    </citation>
    <scope>NUCLEOTIDE SEQUENCE</scope>
    <source>
        <strain evidence="2">CGMCC 1.15794</strain>
    </source>
</reference>
<evidence type="ECO:0000313" key="2">
    <source>
        <dbReference type="EMBL" id="GGH39996.1"/>
    </source>
</evidence>
<evidence type="ECO:0000256" key="1">
    <source>
        <dbReference type="SAM" id="Phobius"/>
    </source>
</evidence>
<evidence type="ECO:0000313" key="3">
    <source>
        <dbReference type="Proteomes" id="UP000657592"/>
    </source>
</evidence>
<gene>
    <name evidence="2" type="ORF">GCM10010921_11610</name>
</gene>
<feature type="transmembrane region" description="Helical" evidence="1">
    <location>
        <begin position="59"/>
        <end position="78"/>
    </location>
</feature>
<dbReference type="AlphaFoldDB" id="A0A917IF16"/>
<organism evidence="2 3">
    <name type="scientific">Microbacterium album</name>
    <dbReference type="NCBI Taxonomy" id="2053191"/>
    <lineage>
        <taxon>Bacteria</taxon>
        <taxon>Bacillati</taxon>
        <taxon>Actinomycetota</taxon>
        <taxon>Actinomycetes</taxon>
        <taxon>Micrococcales</taxon>
        <taxon>Microbacteriaceae</taxon>
        <taxon>Microbacterium</taxon>
    </lineage>
</organism>
<proteinExistence type="predicted"/>
<sequence length="117" mass="11994">MTGQTGAAARSAAPTWAVAAIAGFFGLLFAYAVWTAISYLIASLQAAGTAGLSLTATGWIVWLLAIALPILLFAVAVVVGRARGLVTLTLLLLTALALVAVYWLDVVAYTNTVSILG</sequence>
<comment type="caution">
    <text evidence="2">The sequence shown here is derived from an EMBL/GenBank/DDBJ whole genome shotgun (WGS) entry which is preliminary data.</text>
</comment>
<dbReference type="RefSeq" id="WP_188755308.1">
    <property type="nucleotide sequence ID" value="NZ_BMJY01000003.1"/>
</dbReference>
<keyword evidence="3" id="KW-1185">Reference proteome</keyword>
<accession>A0A917IF16</accession>
<feature type="transmembrane region" description="Helical" evidence="1">
    <location>
        <begin position="12"/>
        <end position="39"/>
    </location>
</feature>
<name>A0A917IF16_9MICO</name>
<dbReference type="EMBL" id="BMJY01000003">
    <property type="protein sequence ID" value="GGH39996.1"/>
    <property type="molecule type" value="Genomic_DNA"/>
</dbReference>
<keyword evidence="1" id="KW-0812">Transmembrane</keyword>
<dbReference type="Proteomes" id="UP000657592">
    <property type="component" value="Unassembled WGS sequence"/>
</dbReference>
<feature type="transmembrane region" description="Helical" evidence="1">
    <location>
        <begin position="85"/>
        <end position="104"/>
    </location>
</feature>
<keyword evidence="1" id="KW-1133">Transmembrane helix</keyword>
<reference evidence="2" key="2">
    <citation type="submission" date="2020-09" db="EMBL/GenBank/DDBJ databases">
        <authorList>
            <person name="Sun Q."/>
            <person name="Zhou Y."/>
        </authorList>
    </citation>
    <scope>NUCLEOTIDE SEQUENCE</scope>
    <source>
        <strain evidence="2">CGMCC 1.15794</strain>
    </source>
</reference>
<keyword evidence="1" id="KW-0472">Membrane</keyword>
<protein>
    <submittedName>
        <fullName evidence="2">Uncharacterized protein</fullName>
    </submittedName>
</protein>